<keyword evidence="3" id="KW-1185">Reference proteome</keyword>
<reference evidence="2 3" key="1">
    <citation type="submission" date="2019-11" db="EMBL/GenBank/DDBJ databases">
        <title>Nocardia sp. nov. CT2-14 isolated from soil.</title>
        <authorList>
            <person name="Kanchanasin P."/>
            <person name="Tanasupawat S."/>
            <person name="Yuki M."/>
            <person name="Kudo T."/>
        </authorList>
    </citation>
    <scope>NUCLEOTIDE SEQUENCE [LARGE SCALE GENOMIC DNA]</scope>
    <source>
        <strain evidence="2 3">CT2-14</strain>
    </source>
</reference>
<sequence>MDRRIGIADVVLAYGIQEVRRRVEQLRAAGQYYAATAIERELRAVAPPVARDDDVDAPRRRPDATETGRAHGTAALLAR</sequence>
<evidence type="ECO:0000313" key="2">
    <source>
        <dbReference type="EMBL" id="MTE13497.1"/>
    </source>
</evidence>
<dbReference type="EMBL" id="WMBB01000005">
    <property type="protein sequence ID" value="MTE13497.1"/>
    <property type="molecule type" value="Genomic_DNA"/>
</dbReference>
<dbReference type="Proteomes" id="UP000432464">
    <property type="component" value="Unassembled WGS sequence"/>
</dbReference>
<feature type="region of interest" description="Disordered" evidence="1">
    <location>
        <begin position="49"/>
        <end position="79"/>
    </location>
</feature>
<feature type="compositionally biased region" description="Basic and acidic residues" evidence="1">
    <location>
        <begin position="50"/>
        <end position="69"/>
    </location>
</feature>
<evidence type="ECO:0000256" key="1">
    <source>
        <dbReference type="SAM" id="MobiDB-lite"/>
    </source>
</evidence>
<name>A0A6I3KVC0_9NOCA</name>
<dbReference type="RefSeq" id="WP_154787964.1">
    <property type="nucleotide sequence ID" value="NZ_WMBB01000005.1"/>
</dbReference>
<dbReference type="AlphaFoldDB" id="A0A6I3KVC0"/>
<protein>
    <submittedName>
        <fullName evidence="2">Uncharacterized protein</fullName>
    </submittedName>
</protein>
<evidence type="ECO:0000313" key="3">
    <source>
        <dbReference type="Proteomes" id="UP000432464"/>
    </source>
</evidence>
<gene>
    <name evidence="2" type="ORF">GLP40_12015</name>
</gene>
<organism evidence="2 3">
    <name type="scientific">Nocardia aurantiaca</name>
    <dbReference type="NCBI Taxonomy" id="2675850"/>
    <lineage>
        <taxon>Bacteria</taxon>
        <taxon>Bacillati</taxon>
        <taxon>Actinomycetota</taxon>
        <taxon>Actinomycetes</taxon>
        <taxon>Mycobacteriales</taxon>
        <taxon>Nocardiaceae</taxon>
        <taxon>Nocardia</taxon>
    </lineage>
</organism>
<comment type="caution">
    <text evidence="2">The sequence shown here is derived from an EMBL/GenBank/DDBJ whole genome shotgun (WGS) entry which is preliminary data.</text>
</comment>
<proteinExistence type="predicted"/>
<accession>A0A6I3KVC0</accession>